<dbReference type="Proteomes" id="UP001358586">
    <property type="component" value="Chromosome 11"/>
</dbReference>
<name>A0ABR0N5T8_GOSAR</name>
<protein>
    <recommendedName>
        <fullName evidence="1">MULE transposase domain-containing protein</fullName>
    </recommendedName>
</protein>
<feature type="domain" description="MULE transposase" evidence="1">
    <location>
        <begin position="230"/>
        <end position="311"/>
    </location>
</feature>
<dbReference type="PANTHER" id="PTHR31973:SF187">
    <property type="entry name" value="MUTATOR TRANSPOSASE MUDRA PROTEIN"/>
    <property type="match status" value="1"/>
</dbReference>
<gene>
    <name evidence="2" type="ORF">PVK06_040558</name>
</gene>
<dbReference type="EMBL" id="JARKNE010000011">
    <property type="protein sequence ID" value="KAK5785936.1"/>
    <property type="molecule type" value="Genomic_DNA"/>
</dbReference>
<reference evidence="2 3" key="1">
    <citation type="submission" date="2023-03" db="EMBL/GenBank/DDBJ databases">
        <title>WGS of Gossypium arboreum.</title>
        <authorList>
            <person name="Yu D."/>
        </authorList>
    </citation>
    <scope>NUCLEOTIDE SEQUENCE [LARGE SCALE GENOMIC DNA]</scope>
    <source>
        <tissue evidence="2">Leaf</tissue>
    </source>
</reference>
<sequence length="351" mass="39921">MLIYFHELGTIGLQNNLKVIYDDTSTIDTLEFWVKFKEIDLYVEHEVDNPIIIDENFLLTVGEGNDEGVESNGEGDLEMVESSGKGDVEGISLGSTIGEDAGDFATSNGVDNVAVAISGEEEDRNDIEDHPKMKLREIKRRCASKMHINVTIDCCYKEKKIVKEKMVGNHKKEFGLLWDYVHELRSKMPGSSIKMVVQRVTANSIPHFKRYYVCFNALKRGWIAGCRLLIGLDGCFLKGPLKCKFLTTVGRDANNQMFPIAWVVVEVECTDSWAWYGYTIISDQQKGLEIAISDILPRVEHRNCAMHVFANWSGRKLGKSYECDFWQIVKCTTEREWKDLCSALDKKYKDA</sequence>
<dbReference type="Pfam" id="PF10551">
    <property type="entry name" value="MULE"/>
    <property type="match status" value="1"/>
</dbReference>
<evidence type="ECO:0000259" key="1">
    <source>
        <dbReference type="Pfam" id="PF10551"/>
    </source>
</evidence>
<dbReference type="InterPro" id="IPR018289">
    <property type="entry name" value="MULE_transposase_dom"/>
</dbReference>
<evidence type="ECO:0000313" key="2">
    <source>
        <dbReference type="EMBL" id="KAK5785936.1"/>
    </source>
</evidence>
<keyword evidence="3" id="KW-1185">Reference proteome</keyword>
<comment type="caution">
    <text evidence="2">The sequence shown here is derived from an EMBL/GenBank/DDBJ whole genome shotgun (WGS) entry which is preliminary data.</text>
</comment>
<proteinExistence type="predicted"/>
<evidence type="ECO:0000313" key="3">
    <source>
        <dbReference type="Proteomes" id="UP001358586"/>
    </source>
</evidence>
<dbReference type="PANTHER" id="PTHR31973">
    <property type="entry name" value="POLYPROTEIN, PUTATIVE-RELATED"/>
    <property type="match status" value="1"/>
</dbReference>
<accession>A0ABR0N5T8</accession>
<organism evidence="2 3">
    <name type="scientific">Gossypium arboreum</name>
    <name type="common">Tree cotton</name>
    <name type="synonym">Gossypium nanking</name>
    <dbReference type="NCBI Taxonomy" id="29729"/>
    <lineage>
        <taxon>Eukaryota</taxon>
        <taxon>Viridiplantae</taxon>
        <taxon>Streptophyta</taxon>
        <taxon>Embryophyta</taxon>
        <taxon>Tracheophyta</taxon>
        <taxon>Spermatophyta</taxon>
        <taxon>Magnoliopsida</taxon>
        <taxon>eudicotyledons</taxon>
        <taxon>Gunneridae</taxon>
        <taxon>Pentapetalae</taxon>
        <taxon>rosids</taxon>
        <taxon>malvids</taxon>
        <taxon>Malvales</taxon>
        <taxon>Malvaceae</taxon>
        <taxon>Malvoideae</taxon>
        <taxon>Gossypium</taxon>
    </lineage>
</organism>